<sequence length="204" mass="23755">MSSYGSSPSSPVSTSSILTEERSTRTMADVIRKYKTEHLIDYLRRQEDLDLNDSHSNILRKEKIFGCDFLETTKEEFRSYGLKGAQAKRLADFAEEIQEQKIRSFSSYKTLEELKDVLPNTRSMVRILRASNNLIRDIKQLESLFHMNKKKRTADEAFKNEDYDHLYGLCQQVRIGILSCSLPLPKEFCTSNSEYQIKKHLKEI</sequence>
<evidence type="ECO:0000313" key="2">
    <source>
        <dbReference type="EMBL" id="CAG8580821.1"/>
    </source>
</evidence>
<dbReference type="AlphaFoldDB" id="A0A9N9BY52"/>
<reference evidence="2" key="1">
    <citation type="submission" date="2021-06" db="EMBL/GenBank/DDBJ databases">
        <authorList>
            <person name="Kallberg Y."/>
            <person name="Tangrot J."/>
            <person name="Rosling A."/>
        </authorList>
    </citation>
    <scope>NUCLEOTIDE SEQUENCE</scope>
    <source>
        <strain evidence="2">BR232B</strain>
    </source>
</reference>
<organism evidence="2 3">
    <name type="scientific">Paraglomus brasilianum</name>
    <dbReference type="NCBI Taxonomy" id="144538"/>
    <lineage>
        <taxon>Eukaryota</taxon>
        <taxon>Fungi</taxon>
        <taxon>Fungi incertae sedis</taxon>
        <taxon>Mucoromycota</taxon>
        <taxon>Glomeromycotina</taxon>
        <taxon>Glomeromycetes</taxon>
        <taxon>Paraglomerales</taxon>
        <taxon>Paraglomeraceae</taxon>
        <taxon>Paraglomus</taxon>
    </lineage>
</organism>
<dbReference type="EMBL" id="CAJVPI010000896">
    <property type="protein sequence ID" value="CAG8580821.1"/>
    <property type="molecule type" value="Genomic_DNA"/>
</dbReference>
<dbReference type="InterPro" id="IPR013761">
    <property type="entry name" value="SAM/pointed_sf"/>
</dbReference>
<feature type="region of interest" description="Disordered" evidence="1">
    <location>
        <begin position="1"/>
        <end position="20"/>
    </location>
</feature>
<protein>
    <submittedName>
        <fullName evidence="2">5486_t:CDS:1</fullName>
    </submittedName>
</protein>
<keyword evidence="3" id="KW-1185">Reference proteome</keyword>
<evidence type="ECO:0000313" key="3">
    <source>
        <dbReference type="Proteomes" id="UP000789739"/>
    </source>
</evidence>
<proteinExistence type="predicted"/>
<feature type="compositionally biased region" description="Low complexity" evidence="1">
    <location>
        <begin position="1"/>
        <end position="16"/>
    </location>
</feature>
<accession>A0A9N9BY52</accession>
<comment type="caution">
    <text evidence="2">The sequence shown here is derived from an EMBL/GenBank/DDBJ whole genome shotgun (WGS) entry which is preliminary data.</text>
</comment>
<dbReference type="Gene3D" id="1.10.150.50">
    <property type="entry name" value="Transcription Factor, Ets-1"/>
    <property type="match status" value="1"/>
</dbReference>
<dbReference type="Proteomes" id="UP000789739">
    <property type="component" value="Unassembled WGS sequence"/>
</dbReference>
<dbReference type="OrthoDB" id="2449165at2759"/>
<name>A0A9N9BY52_9GLOM</name>
<evidence type="ECO:0000256" key="1">
    <source>
        <dbReference type="SAM" id="MobiDB-lite"/>
    </source>
</evidence>
<gene>
    <name evidence="2" type="ORF">PBRASI_LOCUS6609</name>
</gene>